<dbReference type="OrthoDB" id="1732493at2759"/>
<protein>
    <submittedName>
        <fullName evidence="1">(spotted green pufferfish) hypothetical protein</fullName>
    </submittedName>
</protein>
<evidence type="ECO:0000313" key="1">
    <source>
        <dbReference type="EMBL" id="CAF88882.1"/>
    </source>
</evidence>
<sequence length="123" mass="13784">LDTEGIDLLCALLKFDTRSRISSEAALRHSYFLSLGENIHNLPDSELEKVHISSNSQKQTEQTDSCHSWSRLYFLVLFQYCFTKTATNSAGRECLDLVSSLTTSISFNPICPSMNLHHLASAD</sequence>
<gene>
    <name evidence="1" type="ORF">GSTENG00002531001</name>
</gene>
<dbReference type="Gene3D" id="1.10.510.10">
    <property type="entry name" value="Transferase(Phosphotransferase) domain 1"/>
    <property type="match status" value="1"/>
</dbReference>
<comment type="caution">
    <text evidence="1">The sequence shown here is derived from an EMBL/GenBank/DDBJ whole genome shotgun (WGS) entry which is preliminary data.</text>
</comment>
<dbReference type="KEGG" id="tng:GSTEN00002531G001"/>
<dbReference type="EMBL" id="CAAE01005913">
    <property type="protein sequence ID" value="CAF88882.1"/>
    <property type="molecule type" value="Genomic_DNA"/>
</dbReference>
<dbReference type="AlphaFoldDB" id="Q4TE00"/>
<organism evidence="1">
    <name type="scientific">Tetraodon nigroviridis</name>
    <name type="common">Spotted green pufferfish</name>
    <name type="synonym">Chelonodon nigroviridis</name>
    <dbReference type="NCBI Taxonomy" id="99883"/>
    <lineage>
        <taxon>Eukaryota</taxon>
        <taxon>Metazoa</taxon>
        <taxon>Chordata</taxon>
        <taxon>Craniata</taxon>
        <taxon>Vertebrata</taxon>
        <taxon>Euteleostomi</taxon>
        <taxon>Actinopterygii</taxon>
        <taxon>Neopterygii</taxon>
        <taxon>Teleostei</taxon>
        <taxon>Neoteleostei</taxon>
        <taxon>Acanthomorphata</taxon>
        <taxon>Eupercaria</taxon>
        <taxon>Tetraodontiformes</taxon>
        <taxon>Tetradontoidea</taxon>
        <taxon>Tetraodontidae</taxon>
        <taxon>Tetraodon</taxon>
    </lineage>
</organism>
<accession>Q4TE00</accession>
<reference evidence="1" key="1">
    <citation type="journal article" date="2004" name="Nature">
        <title>Genome duplication in the teleost fish Tetraodon nigroviridis reveals the early vertebrate proto-karyotype.</title>
        <authorList>
            <person name="Jaillon O."/>
            <person name="Aury J.-M."/>
            <person name="Brunet F."/>
            <person name="Petit J.-L."/>
            <person name="Stange-Thomann N."/>
            <person name="Mauceli E."/>
            <person name="Bouneau L."/>
            <person name="Fischer C."/>
            <person name="Ozouf-Costaz C."/>
            <person name="Bernot A."/>
            <person name="Nicaud S."/>
            <person name="Jaffe D."/>
            <person name="Fisher S."/>
            <person name="Lutfalla G."/>
            <person name="Dossat C."/>
            <person name="Segurens B."/>
            <person name="Dasilva C."/>
            <person name="Salanoubat M."/>
            <person name="Levy M."/>
            <person name="Boudet N."/>
            <person name="Castellano S."/>
            <person name="Anthouard V."/>
            <person name="Jubin C."/>
            <person name="Castelli V."/>
            <person name="Katinka M."/>
            <person name="Vacherie B."/>
            <person name="Biemont C."/>
            <person name="Skalli Z."/>
            <person name="Cattolico L."/>
            <person name="Poulain J."/>
            <person name="De Berardinis V."/>
            <person name="Cruaud C."/>
            <person name="Duprat S."/>
            <person name="Brottier P."/>
            <person name="Coutanceau J.-P."/>
            <person name="Gouzy J."/>
            <person name="Parra G."/>
            <person name="Lardier G."/>
            <person name="Chapple C."/>
            <person name="McKernan K.J."/>
            <person name="McEwan P."/>
            <person name="Bosak S."/>
            <person name="Kellis M."/>
            <person name="Volff J.-N."/>
            <person name="Guigo R."/>
            <person name="Zody M.C."/>
            <person name="Mesirov J."/>
            <person name="Lindblad-Toh K."/>
            <person name="Birren B."/>
            <person name="Nusbaum C."/>
            <person name="Kahn D."/>
            <person name="Robinson-Rechavi M."/>
            <person name="Laudet V."/>
            <person name="Schachter V."/>
            <person name="Quetier F."/>
            <person name="Saurin W."/>
            <person name="Scarpelli C."/>
            <person name="Wincker P."/>
            <person name="Lander E.S."/>
            <person name="Weissenbach J."/>
            <person name="Roest Crollius H."/>
        </authorList>
    </citation>
    <scope>NUCLEOTIDE SEQUENCE [LARGE SCALE GENOMIC DNA]</scope>
</reference>
<name>Q4TE00_TETNG</name>
<feature type="non-terminal residue" evidence="1">
    <location>
        <position position="123"/>
    </location>
</feature>
<proteinExistence type="predicted"/>
<reference evidence="1" key="2">
    <citation type="submission" date="2004-02" db="EMBL/GenBank/DDBJ databases">
        <authorList>
            <consortium name="Genoscope"/>
            <consortium name="Whitehead Institute Centre for Genome Research"/>
        </authorList>
    </citation>
    <scope>NUCLEOTIDE SEQUENCE</scope>
</reference>